<dbReference type="Gene3D" id="3.30.40.10">
    <property type="entry name" value="Zinc/RING finger domain, C3HC4 (zinc finger)"/>
    <property type="match status" value="1"/>
</dbReference>
<dbReference type="GeneTree" id="ENSGT00710000106875"/>
<dbReference type="PANTHER" id="PTHR24103">
    <property type="entry name" value="E3 UBIQUITIN-PROTEIN LIGASE TRIM"/>
    <property type="match status" value="1"/>
</dbReference>
<dbReference type="OMA" id="CLESPEH"/>
<reference evidence="9" key="2">
    <citation type="submission" date="2025-08" db="UniProtKB">
        <authorList>
            <consortium name="Ensembl"/>
        </authorList>
    </citation>
    <scope>IDENTIFICATION</scope>
    <source>
        <strain evidence="9">Isolate ISIS603380</strain>
    </source>
</reference>
<comment type="similarity">
    <text evidence="1">Belongs to the TRIM/RBCC family.</text>
</comment>
<organism evidence="9 10">
    <name type="scientific">Loxodonta africana</name>
    <name type="common">African elephant</name>
    <dbReference type="NCBI Taxonomy" id="9785"/>
    <lineage>
        <taxon>Eukaryota</taxon>
        <taxon>Metazoa</taxon>
        <taxon>Chordata</taxon>
        <taxon>Craniata</taxon>
        <taxon>Vertebrata</taxon>
        <taxon>Euteleostomi</taxon>
        <taxon>Mammalia</taxon>
        <taxon>Eutheria</taxon>
        <taxon>Afrotheria</taxon>
        <taxon>Proboscidea</taxon>
        <taxon>Elephantidae</taxon>
        <taxon>Loxodonta</taxon>
    </lineage>
</organism>
<dbReference type="HOGENOM" id="CLU_013137_3_0_1"/>
<dbReference type="InterPro" id="IPR001841">
    <property type="entry name" value="Znf_RING"/>
</dbReference>
<dbReference type="Gene3D" id="3.30.160.60">
    <property type="entry name" value="Classic Zinc Finger"/>
    <property type="match status" value="1"/>
</dbReference>
<name>G3TX09_LOXAF</name>
<feature type="domain" description="RING-type" evidence="7">
    <location>
        <begin position="14"/>
        <end position="55"/>
    </location>
</feature>
<evidence type="ECO:0000256" key="4">
    <source>
        <dbReference type="ARBA" id="ARBA00022833"/>
    </source>
</evidence>
<dbReference type="InterPro" id="IPR050143">
    <property type="entry name" value="TRIM/RBCC"/>
</dbReference>
<keyword evidence="3 5" id="KW-0863">Zinc-finger</keyword>
<dbReference type="Ensembl" id="ENSLAFT00000027958.1">
    <property type="protein sequence ID" value="ENSLAFP00000020117.1"/>
    <property type="gene ID" value="ENSLAFG00000013364.4"/>
</dbReference>
<sequence>MVPLQEDSREEGLCSICQEHLKEAVRTDCGHLFCRVCLALYLKDCALKAVCPVCRAPCSEKVLGEGYICQSHQERVSLFCEESCLLLCVKCQECPEHQSHRELAIEEAISHYKERLSRRCRKLRKDLGELQRLKAQEEDKQQIPQVSHQEYRLEAELESQHQLNALPQQQLDQLEDKPAEKARILDISRAITQHSNLITDLERTAKQLGANMLKDIRDLLNR</sequence>
<dbReference type="InterPro" id="IPR018957">
    <property type="entry name" value="Znf_C3HC4_RING-type"/>
</dbReference>
<feature type="domain" description="B box-type" evidence="8">
    <location>
        <begin position="64"/>
        <end position="105"/>
    </location>
</feature>
<dbReference type="SUPFAM" id="SSF57845">
    <property type="entry name" value="B-box zinc-binding domain"/>
    <property type="match status" value="1"/>
</dbReference>
<evidence type="ECO:0000313" key="10">
    <source>
        <dbReference type="Proteomes" id="UP000007646"/>
    </source>
</evidence>
<keyword evidence="2" id="KW-0479">Metal-binding</keyword>
<keyword evidence="4" id="KW-0862">Zinc</keyword>
<evidence type="ECO:0000256" key="2">
    <source>
        <dbReference type="ARBA" id="ARBA00022723"/>
    </source>
</evidence>
<dbReference type="InterPro" id="IPR013083">
    <property type="entry name" value="Znf_RING/FYVE/PHD"/>
</dbReference>
<dbReference type="SMART" id="SM00184">
    <property type="entry name" value="RING"/>
    <property type="match status" value="1"/>
</dbReference>
<dbReference type="PROSITE" id="PS50089">
    <property type="entry name" value="ZF_RING_2"/>
    <property type="match status" value="1"/>
</dbReference>
<keyword evidence="6" id="KW-0175">Coiled coil</keyword>
<evidence type="ECO:0000256" key="5">
    <source>
        <dbReference type="PROSITE-ProRule" id="PRU00024"/>
    </source>
</evidence>
<dbReference type="GO" id="GO:0008270">
    <property type="term" value="F:zinc ion binding"/>
    <property type="evidence" value="ECO:0007669"/>
    <property type="project" value="UniProtKB-KW"/>
</dbReference>
<evidence type="ECO:0000259" key="8">
    <source>
        <dbReference type="PROSITE" id="PS50119"/>
    </source>
</evidence>
<dbReference type="AlphaFoldDB" id="G3TX09"/>
<dbReference type="PROSITE" id="PS50119">
    <property type="entry name" value="ZF_BBOX"/>
    <property type="match status" value="1"/>
</dbReference>
<dbReference type="InterPro" id="IPR000315">
    <property type="entry name" value="Znf_B-box"/>
</dbReference>
<dbReference type="Pfam" id="PF00097">
    <property type="entry name" value="zf-C3HC4"/>
    <property type="match status" value="1"/>
</dbReference>
<evidence type="ECO:0000256" key="1">
    <source>
        <dbReference type="ARBA" id="ARBA00008518"/>
    </source>
</evidence>
<evidence type="ECO:0000313" key="9">
    <source>
        <dbReference type="Ensembl" id="ENSLAFP00000020117.1"/>
    </source>
</evidence>
<evidence type="ECO:0000259" key="7">
    <source>
        <dbReference type="PROSITE" id="PS50089"/>
    </source>
</evidence>
<proteinExistence type="inferred from homology"/>
<dbReference type="Proteomes" id="UP000007646">
    <property type="component" value="Unassembled WGS sequence"/>
</dbReference>
<evidence type="ECO:0000256" key="3">
    <source>
        <dbReference type="ARBA" id="ARBA00022771"/>
    </source>
</evidence>
<keyword evidence="10" id="KW-1185">Reference proteome</keyword>
<evidence type="ECO:0000256" key="6">
    <source>
        <dbReference type="SAM" id="Coils"/>
    </source>
</evidence>
<feature type="coiled-coil region" evidence="6">
    <location>
        <begin position="113"/>
        <end position="140"/>
    </location>
</feature>
<reference evidence="9" key="3">
    <citation type="submission" date="2025-09" db="UniProtKB">
        <authorList>
            <consortium name="Ensembl"/>
        </authorList>
    </citation>
    <scope>IDENTIFICATION</scope>
    <source>
        <strain evidence="9">Isolate ISIS603380</strain>
    </source>
</reference>
<protein>
    <submittedName>
        <fullName evidence="9">Tripartite motif containing 40</fullName>
    </submittedName>
</protein>
<reference evidence="9 10" key="1">
    <citation type="submission" date="2009-06" db="EMBL/GenBank/DDBJ databases">
        <title>The Genome Sequence of Loxodonta africana (African elephant).</title>
        <authorList>
            <person name="Di Palma F."/>
            <person name="Heiman D."/>
            <person name="Young S."/>
            <person name="Johnson J."/>
            <person name="Lander E.S."/>
            <person name="Lindblad-Toh K."/>
        </authorList>
    </citation>
    <scope>NUCLEOTIDE SEQUENCE [LARGE SCALE GENOMIC DNA]</scope>
    <source>
        <strain evidence="9 10">Isolate ISIS603380</strain>
    </source>
</reference>
<dbReference type="PROSITE" id="PS00518">
    <property type="entry name" value="ZF_RING_1"/>
    <property type="match status" value="1"/>
</dbReference>
<gene>
    <name evidence="9" type="primary">TRIM40</name>
</gene>
<dbReference type="InterPro" id="IPR017907">
    <property type="entry name" value="Znf_RING_CS"/>
</dbReference>
<accession>G3TX09</accession>
<dbReference type="SUPFAM" id="SSF57850">
    <property type="entry name" value="RING/U-box"/>
    <property type="match status" value="1"/>
</dbReference>